<protein>
    <submittedName>
        <fullName evidence="7">Teichoic acid transport system ATP-binding protein</fullName>
    </submittedName>
</protein>
<dbReference type="InterPro" id="IPR015860">
    <property type="entry name" value="ABC_transpr_TagH-like"/>
</dbReference>
<evidence type="ECO:0000256" key="4">
    <source>
        <dbReference type="ARBA" id="ARBA00022840"/>
    </source>
</evidence>
<dbReference type="InterPro" id="IPR027417">
    <property type="entry name" value="P-loop_NTPase"/>
</dbReference>
<dbReference type="InterPro" id="IPR050683">
    <property type="entry name" value="Bact_Polysacc_Export_ATP-bd"/>
</dbReference>
<dbReference type="AlphaFoldDB" id="A0A1I4PIF8"/>
<keyword evidence="5" id="KW-1278">Translocase</keyword>
<feature type="domain" description="ABC transporter" evidence="6">
    <location>
        <begin position="41"/>
        <end position="266"/>
    </location>
</feature>
<accession>A0A1I4PIF8</accession>
<evidence type="ECO:0000313" key="7">
    <source>
        <dbReference type="EMBL" id="SFM27336.1"/>
    </source>
</evidence>
<keyword evidence="8" id="KW-1185">Reference proteome</keyword>
<dbReference type="RefSeq" id="WP_091485125.1">
    <property type="nucleotide sequence ID" value="NZ_FOTR01000011.1"/>
</dbReference>
<dbReference type="GO" id="GO:0140359">
    <property type="term" value="F:ABC-type transporter activity"/>
    <property type="evidence" value="ECO:0007669"/>
    <property type="project" value="InterPro"/>
</dbReference>
<dbReference type="PROSITE" id="PS50893">
    <property type="entry name" value="ABC_TRANSPORTER_2"/>
    <property type="match status" value="2"/>
</dbReference>
<dbReference type="InterPro" id="IPR017871">
    <property type="entry name" value="ABC_transporter-like_CS"/>
</dbReference>
<evidence type="ECO:0000259" key="6">
    <source>
        <dbReference type="PROSITE" id="PS50893"/>
    </source>
</evidence>
<name>A0A1I4PIF8_9BACI</name>
<dbReference type="STRING" id="334253.SAMN04487943_11184"/>
<dbReference type="InterPro" id="IPR003439">
    <property type="entry name" value="ABC_transporter-like_ATP-bd"/>
</dbReference>
<keyword evidence="3" id="KW-0547">Nucleotide-binding</keyword>
<evidence type="ECO:0000256" key="3">
    <source>
        <dbReference type="ARBA" id="ARBA00022741"/>
    </source>
</evidence>
<comment type="similarity">
    <text evidence="1">Belongs to the ABC transporter superfamily.</text>
</comment>
<keyword evidence="2" id="KW-0813">Transport</keyword>
<dbReference type="GO" id="GO:0016020">
    <property type="term" value="C:membrane"/>
    <property type="evidence" value="ECO:0007669"/>
    <property type="project" value="InterPro"/>
</dbReference>
<dbReference type="PROSITE" id="PS00211">
    <property type="entry name" value="ABC_TRANSPORTER_1"/>
    <property type="match status" value="2"/>
</dbReference>
<sequence>MYTTSEEQATQHQNEKEIVIKAEDLGVAFNANYKRDDYKSIAIKYLSKKEKKKQASKQTWPLRNINFTGYKGEVLGIVGSNGSGKTTLCKALTGILHADEGNLKVNGKVSALFSLGMGFNKELTGRENVYLNGMMLGIGKAKIDHFFGEILEFSNLGKFIDRPMKTYSSGMKARLGFSVAAHLEPEILILDEALNTGDRAFSQKASKKIRELLKQAKMVIIVTHSHRYAKNNCDRLIWLEQGEVRAIGDPEEVLNQYEATIPKVNRRPRKRLELTKTESQVKDKKVVSVKDITIKFNMRRKSEHIALNKLNFNISEGEAVGIIGHNGAGKSTLCKVLTKILKPDEGEVMINGETTALLSYGTGFNQQLSGLDNIYLNGLLLGLSKAVVDKHVDDIVEFSELGNKIQNPIKQYSSGMRARLGFSIAAMLKPDIFIIDEALSTGDVAFQQKASEKIQDMMEQAKAVIIVSHSMSFVEKVCTRAIWIEEGQIRQDGEAEEVVAAYRTATNRSNPKIKRNKKQVVKQ</sequence>
<dbReference type="EMBL" id="FOTR01000011">
    <property type="protein sequence ID" value="SFM27336.1"/>
    <property type="molecule type" value="Genomic_DNA"/>
</dbReference>
<organism evidence="7 8">
    <name type="scientific">Gracilibacillus orientalis</name>
    <dbReference type="NCBI Taxonomy" id="334253"/>
    <lineage>
        <taxon>Bacteria</taxon>
        <taxon>Bacillati</taxon>
        <taxon>Bacillota</taxon>
        <taxon>Bacilli</taxon>
        <taxon>Bacillales</taxon>
        <taxon>Bacillaceae</taxon>
        <taxon>Gracilibacillus</taxon>
    </lineage>
</organism>
<evidence type="ECO:0000313" key="8">
    <source>
        <dbReference type="Proteomes" id="UP000198565"/>
    </source>
</evidence>
<evidence type="ECO:0000256" key="5">
    <source>
        <dbReference type="ARBA" id="ARBA00022967"/>
    </source>
</evidence>
<dbReference type="PANTHER" id="PTHR46743:SF2">
    <property type="entry name" value="TEICHOIC ACIDS EXPORT ATP-BINDING PROTEIN TAGH"/>
    <property type="match status" value="1"/>
</dbReference>
<dbReference type="SMART" id="SM00382">
    <property type="entry name" value="AAA"/>
    <property type="match status" value="2"/>
</dbReference>
<dbReference type="Pfam" id="PF00005">
    <property type="entry name" value="ABC_tran"/>
    <property type="match status" value="2"/>
</dbReference>
<evidence type="ECO:0000256" key="1">
    <source>
        <dbReference type="ARBA" id="ARBA00005417"/>
    </source>
</evidence>
<dbReference type="GO" id="GO:0005524">
    <property type="term" value="F:ATP binding"/>
    <property type="evidence" value="ECO:0007669"/>
    <property type="project" value="UniProtKB-KW"/>
</dbReference>
<dbReference type="InterPro" id="IPR003593">
    <property type="entry name" value="AAA+_ATPase"/>
</dbReference>
<reference evidence="8" key="1">
    <citation type="submission" date="2016-10" db="EMBL/GenBank/DDBJ databases">
        <authorList>
            <person name="Varghese N."/>
            <person name="Submissions S."/>
        </authorList>
    </citation>
    <scope>NUCLEOTIDE SEQUENCE [LARGE SCALE GENOMIC DNA]</scope>
    <source>
        <strain evidence="8">CGMCC 1.4250</strain>
    </source>
</reference>
<dbReference type="GO" id="GO:0016887">
    <property type="term" value="F:ATP hydrolysis activity"/>
    <property type="evidence" value="ECO:0007669"/>
    <property type="project" value="InterPro"/>
</dbReference>
<dbReference type="Proteomes" id="UP000198565">
    <property type="component" value="Unassembled WGS sequence"/>
</dbReference>
<proteinExistence type="inferred from homology"/>
<dbReference type="OrthoDB" id="9778870at2"/>
<feature type="domain" description="ABC transporter" evidence="6">
    <location>
        <begin position="287"/>
        <end position="511"/>
    </location>
</feature>
<dbReference type="CDD" id="cd03220">
    <property type="entry name" value="ABC_KpsT_Wzt"/>
    <property type="match status" value="2"/>
</dbReference>
<dbReference type="SUPFAM" id="SSF52540">
    <property type="entry name" value="P-loop containing nucleoside triphosphate hydrolases"/>
    <property type="match status" value="2"/>
</dbReference>
<gene>
    <name evidence="7" type="ORF">SAMN04487943_11184</name>
</gene>
<keyword evidence="4 7" id="KW-0067">ATP-binding</keyword>
<dbReference type="Gene3D" id="3.40.50.300">
    <property type="entry name" value="P-loop containing nucleotide triphosphate hydrolases"/>
    <property type="match status" value="2"/>
</dbReference>
<evidence type="ECO:0000256" key="2">
    <source>
        <dbReference type="ARBA" id="ARBA00022448"/>
    </source>
</evidence>
<dbReference type="PANTHER" id="PTHR46743">
    <property type="entry name" value="TEICHOIC ACIDS EXPORT ATP-BINDING PROTEIN TAGH"/>
    <property type="match status" value="1"/>
</dbReference>